<keyword evidence="3" id="KW-1185">Reference proteome</keyword>
<organism evidence="2 3">
    <name type="scientific">Trametes cubensis</name>
    <dbReference type="NCBI Taxonomy" id="1111947"/>
    <lineage>
        <taxon>Eukaryota</taxon>
        <taxon>Fungi</taxon>
        <taxon>Dikarya</taxon>
        <taxon>Basidiomycota</taxon>
        <taxon>Agaricomycotina</taxon>
        <taxon>Agaricomycetes</taxon>
        <taxon>Polyporales</taxon>
        <taxon>Polyporaceae</taxon>
        <taxon>Trametes</taxon>
    </lineage>
</organism>
<protein>
    <submittedName>
        <fullName evidence="2">Uncharacterized protein</fullName>
    </submittedName>
</protein>
<proteinExistence type="predicted"/>
<dbReference type="Proteomes" id="UP001215151">
    <property type="component" value="Unassembled WGS sequence"/>
</dbReference>
<evidence type="ECO:0000313" key="2">
    <source>
        <dbReference type="EMBL" id="KAJ8481415.1"/>
    </source>
</evidence>
<evidence type="ECO:0000256" key="1">
    <source>
        <dbReference type="SAM" id="MobiDB-lite"/>
    </source>
</evidence>
<evidence type="ECO:0000313" key="3">
    <source>
        <dbReference type="Proteomes" id="UP001215151"/>
    </source>
</evidence>
<dbReference type="AlphaFoldDB" id="A0AAD7TV42"/>
<gene>
    <name evidence="2" type="ORF">ONZ51_g6003</name>
</gene>
<reference evidence="2" key="1">
    <citation type="submission" date="2022-11" db="EMBL/GenBank/DDBJ databases">
        <title>Genome Sequence of Cubamyces cubensis.</title>
        <authorList>
            <person name="Buettner E."/>
        </authorList>
    </citation>
    <scope>NUCLEOTIDE SEQUENCE</scope>
    <source>
        <strain evidence="2">MPL-01</strain>
    </source>
</reference>
<comment type="caution">
    <text evidence="2">The sequence shown here is derived from an EMBL/GenBank/DDBJ whole genome shotgun (WGS) entry which is preliminary data.</text>
</comment>
<accession>A0AAD7TV42</accession>
<feature type="region of interest" description="Disordered" evidence="1">
    <location>
        <begin position="68"/>
        <end position="88"/>
    </location>
</feature>
<sequence>MTRQFSRYENVGQYLPPWHVQLVAQTSYAEQPSQGPHVHLMTSRELFLQQQSAVFLTLEGFEAGIRAPQSRNIKPPPPSCTLTGAAVI</sequence>
<name>A0AAD7TV42_9APHY</name>
<dbReference type="EMBL" id="JAPEVG010000137">
    <property type="protein sequence ID" value="KAJ8481415.1"/>
    <property type="molecule type" value="Genomic_DNA"/>
</dbReference>